<evidence type="ECO:0000313" key="10">
    <source>
        <dbReference type="Proteomes" id="UP000003751"/>
    </source>
</evidence>
<dbReference type="GO" id="GO:0055085">
    <property type="term" value="P:transmembrane transport"/>
    <property type="evidence" value="ECO:0007669"/>
    <property type="project" value="InterPro"/>
</dbReference>
<dbReference type="AlphaFoldDB" id="E7QP73"/>
<keyword evidence="11" id="KW-1185">Reference proteome</keyword>
<evidence type="ECO:0000256" key="3">
    <source>
        <dbReference type="ARBA" id="ARBA00022475"/>
    </source>
</evidence>
<accession>E7QP73</accession>
<evidence type="ECO:0000256" key="6">
    <source>
        <dbReference type="ARBA" id="ARBA00023136"/>
    </source>
</evidence>
<dbReference type="PANTHER" id="PTHR36838">
    <property type="entry name" value="AUXIN EFFLUX CARRIER FAMILY PROTEIN"/>
    <property type="match status" value="1"/>
</dbReference>
<feature type="transmembrane region" description="Helical" evidence="7">
    <location>
        <begin position="32"/>
        <end position="50"/>
    </location>
</feature>
<feature type="transmembrane region" description="Helical" evidence="7">
    <location>
        <begin position="224"/>
        <end position="245"/>
    </location>
</feature>
<evidence type="ECO:0000313" key="9">
    <source>
        <dbReference type="EMBL" id="SHK65024.1"/>
    </source>
</evidence>
<dbReference type="Proteomes" id="UP000184203">
    <property type="component" value="Unassembled WGS sequence"/>
</dbReference>
<sequence>MSLLSALTSAILPVLAVAAVGFLLGTVRDIEVSALGTVTIYVLTPALVFHSLTTSSLGGETVLTLAAGVLVFTVGMAVVAELVGRALGETEPVLGALVLSSTFPNAGNYGIPLSQFAFDGVGRSTAILYIAAQSVLTYTLGVYIASRGDETSNLAAVREVFKLPLVYAVLAAGVVRFLGVVPPADSAMMSTLKLTGDAAIPIMLLMLGIQLANTDSGAAVARVGVSNVLKLVVAPVFAVGVVYLLGFSDVTVARVFVLECAMPAAVTPLILCIEYDHGSSGGLSGPEYVSTAIFVSTLASVPVLTLLIAVLQSGTVV</sequence>
<reference evidence="11" key="2">
    <citation type="submission" date="2016-11" db="EMBL/GenBank/DDBJ databases">
        <authorList>
            <person name="Varghese N."/>
            <person name="Submissions S."/>
        </authorList>
    </citation>
    <scope>NUCLEOTIDE SEQUENCE [LARGE SCALE GENOMIC DNA]</scope>
    <source>
        <strain evidence="11">DX253</strain>
    </source>
</reference>
<evidence type="ECO:0000313" key="8">
    <source>
        <dbReference type="EMBL" id="EFW93989.1"/>
    </source>
</evidence>
<evidence type="ECO:0000313" key="11">
    <source>
        <dbReference type="Proteomes" id="UP000184203"/>
    </source>
</evidence>
<evidence type="ECO:0000256" key="4">
    <source>
        <dbReference type="ARBA" id="ARBA00022692"/>
    </source>
</evidence>
<keyword evidence="2" id="KW-0813">Transport</keyword>
<comment type="subcellular location">
    <subcellularLocation>
        <location evidence="1">Membrane</location>
        <topology evidence="1">Multi-pass membrane protein</topology>
    </subcellularLocation>
</comment>
<feature type="transmembrane region" description="Helical" evidence="7">
    <location>
        <begin position="126"/>
        <end position="145"/>
    </location>
</feature>
<feature type="transmembrane region" description="Helical" evidence="7">
    <location>
        <begin position="165"/>
        <end position="182"/>
    </location>
</feature>
<organism evidence="8 10">
    <name type="scientific">Haladaptatus paucihalophilus DX253</name>
    <dbReference type="NCBI Taxonomy" id="797209"/>
    <lineage>
        <taxon>Archaea</taxon>
        <taxon>Methanobacteriati</taxon>
        <taxon>Methanobacteriota</taxon>
        <taxon>Stenosarchaea group</taxon>
        <taxon>Halobacteria</taxon>
        <taxon>Halobacteriales</taxon>
        <taxon>Haladaptataceae</taxon>
        <taxon>Haladaptatus</taxon>
    </lineage>
</organism>
<feature type="transmembrane region" description="Helical" evidence="7">
    <location>
        <begin position="93"/>
        <end position="114"/>
    </location>
</feature>
<evidence type="ECO:0000256" key="2">
    <source>
        <dbReference type="ARBA" id="ARBA00022448"/>
    </source>
</evidence>
<dbReference type="PANTHER" id="PTHR36838:SF1">
    <property type="entry name" value="SLR1864 PROTEIN"/>
    <property type="match status" value="1"/>
</dbReference>
<feature type="transmembrane region" description="Helical" evidence="7">
    <location>
        <begin position="291"/>
        <end position="311"/>
    </location>
</feature>
<keyword evidence="5 7" id="KW-1133">Transmembrane helix</keyword>
<proteinExistence type="predicted"/>
<evidence type="ECO:0000256" key="7">
    <source>
        <dbReference type="SAM" id="Phobius"/>
    </source>
</evidence>
<dbReference type="InterPro" id="IPR004776">
    <property type="entry name" value="Mem_transp_PIN-like"/>
</dbReference>
<dbReference type="EMBL" id="AEMG01000002">
    <property type="protein sequence ID" value="EFW93989.1"/>
    <property type="molecule type" value="Genomic_DNA"/>
</dbReference>
<evidence type="ECO:0000256" key="1">
    <source>
        <dbReference type="ARBA" id="ARBA00004141"/>
    </source>
</evidence>
<feature type="transmembrane region" description="Helical" evidence="7">
    <location>
        <begin position="194"/>
        <end position="212"/>
    </location>
</feature>
<dbReference type="OrthoDB" id="147743at2157"/>
<keyword evidence="4 7" id="KW-0812">Transmembrane</keyword>
<gene>
    <name evidence="9" type="ORF">SAMN05444342_1976</name>
    <name evidence="8" type="ORF">ZOD2009_02560</name>
</gene>
<dbReference type="STRING" id="797209.GCA_000376445_01704"/>
<keyword evidence="3" id="KW-1003">Cell membrane</keyword>
<dbReference type="Proteomes" id="UP000003751">
    <property type="component" value="Unassembled WGS sequence"/>
</dbReference>
<dbReference type="EMBL" id="FRAN01000002">
    <property type="protein sequence ID" value="SHK65024.1"/>
    <property type="molecule type" value="Genomic_DNA"/>
</dbReference>
<dbReference type="Pfam" id="PF03547">
    <property type="entry name" value="Mem_trans"/>
    <property type="match status" value="1"/>
</dbReference>
<dbReference type="eggNOG" id="arCOG04756">
    <property type="taxonomic scope" value="Archaea"/>
</dbReference>
<keyword evidence="6 7" id="KW-0472">Membrane</keyword>
<dbReference type="PATRIC" id="fig|797209.4.peg.496"/>
<protein>
    <submittedName>
        <fullName evidence="8">Auxin Efflux Carrier</fullName>
    </submittedName>
</protein>
<name>E7QP73_HALPU</name>
<evidence type="ECO:0000256" key="5">
    <source>
        <dbReference type="ARBA" id="ARBA00022989"/>
    </source>
</evidence>
<reference evidence="8 10" key="1">
    <citation type="journal article" date="2014" name="ISME J.">
        <title>Trehalose/2-sulfotrehalose biosynthesis and glycine-betaine uptake are widely spread mechanisms for osmoadaptation in the Halobacteriales.</title>
        <authorList>
            <person name="Youssef N.H."/>
            <person name="Savage-Ashlock K.N."/>
            <person name="McCully A.L."/>
            <person name="Luedtke B."/>
            <person name="Shaw E.I."/>
            <person name="Hoff W.D."/>
            <person name="Elshahed M.S."/>
        </authorList>
    </citation>
    <scope>NUCLEOTIDE SEQUENCE [LARGE SCALE GENOMIC DNA]</scope>
    <source>
        <strain evidence="8 10">DX253</strain>
    </source>
</reference>
<dbReference type="RefSeq" id="WP_007976714.1">
    <property type="nucleotide sequence ID" value="NZ_AEMG01000002.1"/>
</dbReference>
<feature type="transmembrane region" description="Helical" evidence="7">
    <location>
        <begin position="62"/>
        <end position="87"/>
    </location>
</feature>
<reference evidence="9" key="3">
    <citation type="submission" date="2016-11" db="EMBL/GenBank/DDBJ databases">
        <authorList>
            <person name="Jaros S."/>
            <person name="Januszkiewicz K."/>
            <person name="Wedrychowicz H."/>
        </authorList>
    </citation>
    <scope>NUCLEOTIDE SEQUENCE [LARGE SCALE GENOMIC DNA]</scope>
    <source>
        <strain evidence="9">DX253</strain>
    </source>
</reference>
<dbReference type="GO" id="GO:0016020">
    <property type="term" value="C:membrane"/>
    <property type="evidence" value="ECO:0007669"/>
    <property type="project" value="UniProtKB-SubCell"/>
</dbReference>